<dbReference type="EMBL" id="MK863032">
    <property type="protein sequence ID" value="QEM41160.1"/>
    <property type="molecule type" value="Genomic_DNA"/>
</dbReference>
<name>A0A5C1K5C7_9CAUD</name>
<gene>
    <name evidence="1" type="ORF">Zuri_63</name>
</gene>
<accession>A0A5C1K5C7</accession>
<sequence length="162" mass="18244">MSEGKALTGGFTNYYLVKVEHPQREEQLPYQAECEDIIRALKMSFDEACEFKAIWRTAAARLGNGKPGQKALYDCEKRVHYAQASLRQEQIAQGLQPKPTPKRMVWYAHIGQQMPAGLDPSDMVSVELRSGDVLEAKQARGWEWKDDGTAAAIVKFCLVRKA</sequence>
<proteinExistence type="predicted"/>
<protein>
    <submittedName>
        <fullName evidence="1">Uncharacterized protein</fullName>
    </submittedName>
</protein>
<keyword evidence="2" id="KW-1185">Reference proteome</keyword>
<dbReference type="Proteomes" id="UP000322075">
    <property type="component" value="Segment"/>
</dbReference>
<evidence type="ECO:0000313" key="1">
    <source>
        <dbReference type="EMBL" id="QEM41160.1"/>
    </source>
</evidence>
<evidence type="ECO:0000313" key="2">
    <source>
        <dbReference type="Proteomes" id="UP000322075"/>
    </source>
</evidence>
<reference evidence="1" key="1">
    <citation type="submission" date="2019-04" db="EMBL/GenBank/DDBJ databases">
        <authorList>
            <person name="Assadpour T."/>
            <person name="Ahmed J."/>
            <person name="Anderson S."/>
            <person name="Espinosa K."/>
            <person name="Gadsden T."/>
            <person name="Graham A."/>
            <person name="Hajjar W."/>
            <person name="Howard T."/>
            <person name="Lacafta O."/>
            <person name="Matney K."/>
            <person name="Matsen K."/>
            <person name="Osu J."/>
            <person name="Rupe E."/>
            <person name="Sang H."/>
            <person name="Wadi S."/>
            <person name="McNeal J."/>
            <person name="Temple L."/>
        </authorList>
    </citation>
    <scope>NUCLEOTIDE SEQUENCE [LARGE SCALE GENOMIC DNA]</scope>
</reference>
<organism evidence="1 2">
    <name type="scientific">Pseudomonas phage Zuri</name>
    <dbReference type="NCBI Taxonomy" id="2604899"/>
    <lineage>
        <taxon>Viruses</taxon>
        <taxon>Duplodnaviria</taxon>
        <taxon>Heunggongvirae</taxon>
        <taxon>Uroviricota</taxon>
        <taxon>Caudoviricetes</taxon>
        <taxon>Schitoviridae</taxon>
        <taxon>Zurivirus</taxon>
        <taxon>Zurivirus zuri</taxon>
    </lineage>
</organism>